<dbReference type="GO" id="GO:0016740">
    <property type="term" value="F:transferase activity"/>
    <property type="evidence" value="ECO:0007669"/>
    <property type="project" value="UniProtKB-KW"/>
</dbReference>
<evidence type="ECO:0000259" key="2">
    <source>
        <dbReference type="PROSITE" id="PS01148"/>
    </source>
</evidence>
<evidence type="ECO:0000313" key="4">
    <source>
        <dbReference type="Proteomes" id="UP000323166"/>
    </source>
</evidence>
<dbReference type="RefSeq" id="WP_166512653.1">
    <property type="nucleotide sequence ID" value="NZ_VNHM01000020.1"/>
</dbReference>
<dbReference type="Gene3D" id="3.30.110.40">
    <property type="entry name" value="TusA-like domain"/>
    <property type="match status" value="1"/>
</dbReference>
<dbReference type="PANTHER" id="PTHR33279">
    <property type="entry name" value="SULFUR CARRIER PROTEIN YEDF-RELATED"/>
    <property type="match status" value="1"/>
</dbReference>
<gene>
    <name evidence="3" type="ORF">LX24_02717</name>
</gene>
<name>A0A5S4ZN37_9FIRM</name>
<dbReference type="Proteomes" id="UP000323166">
    <property type="component" value="Unassembled WGS sequence"/>
</dbReference>
<organism evidence="3 4">
    <name type="scientific">Desulfallas thermosapovorans DSM 6562</name>
    <dbReference type="NCBI Taxonomy" id="1121431"/>
    <lineage>
        <taxon>Bacteria</taxon>
        <taxon>Bacillati</taxon>
        <taxon>Bacillota</taxon>
        <taxon>Clostridia</taxon>
        <taxon>Eubacteriales</taxon>
        <taxon>Desulfallaceae</taxon>
        <taxon>Desulfallas</taxon>
    </lineage>
</organism>
<accession>A0A5S4ZN37</accession>
<dbReference type="CDD" id="cd00291">
    <property type="entry name" value="SirA_YedF_YeeD"/>
    <property type="match status" value="1"/>
</dbReference>
<evidence type="ECO:0000313" key="3">
    <source>
        <dbReference type="EMBL" id="TYO93278.1"/>
    </source>
</evidence>
<dbReference type="Pfam" id="PF01206">
    <property type="entry name" value="TusA"/>
    <property type="match status" value="1"/>
</dbReference>
<comment type="similarity">
    <text evidence="1">Belongs to the sulfur carrier protein TusA family.</text>
</comment>
<dbReference type="SUPFAM" id="SSF64307">
    <property type="entry name" value="SirA-like"/>
    <property type="match status" value="1"/>
</dbReference>
<dbReference type="AlphaFoldDB" id="A0A5S4ZN37"/>
<sequence length="84" mass="9193">MTPEELKNMQVDKVVDARGTSCPGPILAAKKSIVEVQVGQVMEVLASDAGTKKDLPAWCKKTGHEFLGMFEDAGDIKLYIKRTK</sequence>
<reference evidence="3 4" key="1">
    <citation type="submission" date="2019-07" db="EMBL/GenBank/DDBJ databases">
        <title>Genomic Encyclopedia of Type Strains, Phase I: the one thousand microbial genomes (KMG-I) project.</title>
        <authorList>
            <person name="Kyrpides N."/>
        </authorList>
    </citation>
    <scope>NUCLEOTIDE SEQUENCE [LARGE SCALE GENOMIC DNA]</scope>
    <source>
        <strain evidence="3 4">DSM 6562</strain>
    </source>
</reference>
<dbReference type="PROSITE" id="PS01148">
    <property type="entry name" value="UPF0033"/>
    <property type="match status" value="1"/>
</dbReference>
<protein>
    <submittedName>
        <fullName evidence="3">TusA-related sulfurtransferase</fullName>
    </submittedName>
</protein>
<dbReference type="EMBL" id="VNHM01000020">
    <property type="protein sequence ID" value="TYO93278.1"/>
    <property type="molecule type" value="Genomic_DNA"/>
</dbReference>
<keyword evidence="3" id="KW-0808">Transferase</keyword>
<keyword evidence="4" id="KW-1185">Reference proteome</keyword>
<feature type="domain" description="UPF0033" evidence="2">
    <location>
        <begin position="15"/>
        <end position="39"/>
    </location>
</feature>
<proteinExistence type="inferred from homology"/>
<comment type="caution">
    <text evidence="3">The sequence shown here is derived from an EMBL/GenBank/DDBJ whole genome shotgun (WGS) entry which is preliminary data.</text>
</comment>
<dbReference type="PANTHER" id="PTHR33279:SF6">
    <property type="entry name" value="SULFUR CARRIER PROTEIN YEDF-RELATED"/>
    <property type="match status" value="1"/>
</dbReference>
<dbReference type="InterPro" id="IPR001455">
    <property type="entry name" value="TusA-like"/>
</dbReference>
<evidence type="ECO:0000256" key="1">
    <source>
        <dbReference type="ARBA" id="ARBA00008984"/>
    </source>
</evidence>
<dbReference type="InterPro" id="IPR036868">
    <property type="entry name" value="TusA-like_sf"/>
</dbReference>